<dbReference type="SMART" id="SM00344">
    <property type="entry name" value="HTH_ASNC"/>
    <property type="match status" value="1"/>
</dbReference>
<organism evidence="6">
    <name type="scientific">Ignisphaera aggregans</name>
    <dbReference type="NCBI Taxonomy" id="334771"/>
    <lineage>
        <taxon>Archaea</taxon>
        <taxon>Thermoproteota</taxon>
        <taxon>Thermoprotei</taxon>
        <taxon>Desulfurococcales</taxon>
        <taxon>Desulfurococcaceae</taxon>
        <taxon>Ignisphaera</taxon>
    </lineage>
</organism>
<dbReference type="Pfam" id="PF01037">
    <property type="entry name" value="AsnC_trans_reg"/>
    <property type="match status" value="1"/>
</dbReference>
<keyword evidence="3" id="KW-0804">Transcription</keyword>
<feature type="domain" description="HTH asnC-type" evidence="5">
    <location>
        <begin position="7"/>
        <end position="67"/>
    </location>
</feature>
<evidence type="ECO:0000256" key="2">
    <source>
        <dbReference type="ARBA" id="ARBA00023125"/>
    </source>
</evidence>
<dbReference type="InterPro" id="IPR036390">
    <property type="entry name" value="WH_DNA-bd_sf"/>
</dbReference>
<comment type="pathway">
    <text evidence="4">Amino-acid biosynthesis.</text>
</comment>
<sequence length="153" mass="17393">MATEYELDEKDLKLIEILASNARETYTDMAKTLGISDVAVLKRVKKLESKVIKKYTIVVDPRRVGYKTISLTGIDVEPEKLFDVIVKLKDHPNVKGLYLATGDHPVMAVIWARDEDELAKIHKEVSEVNGVKRVCPSIILRTLKEIELWFSVD</sequence>
<dbReference type="GO" id="GO:0005829">
    <property type="term" value="C:cytosol"/>
    <property type="evidence" value="ECO:0007669"/>
    <property type="project" value="TreeGrafter"/>
</dbReference>
<dbReference type="PROSITE" id="PS50956">
    <property type="entry name" value="HTH_ASNC_2"/>
    <property type="match status" value="1"/>
</dbReference>
<dbReference type="PRINTS" id="PR00033">
    <property type="entry name" value="HTHASNC"/>
</dbReference>
<evidence type="ECO:0000256" key="3">
    <source>
        <dbReference type="ARBA" id="ARBA00023163"/>
    </source>
</evidence>
<proteinExistence type="predicted"/>
<dbReference type="PANTHER" id="PTHR30154">
    <property type="entry name" value="LEUCINE-RESPONSIVE REGULATORY PROTEIN"/>
    <property type="match status" value="1"/>
</dbReference>
<gene>
    <name evidence="6" type="ORF">ENL47_01750</name>
</gene>
<dbReference type="PANTHER" id="PTHR30154:SF34">
    <property type="entry name" value="TRANSCRIPTIONAL REGULATOR AZLB"/>
    <property type="match status" value="1"/>
</dbReference>
<dbReference type="InterPro" id="IPR019888">
    <property type="entry name" value="Tscrpt_reg_AsnC-like"/>
</dbReference>
<keyword evidence="1" id="KW-0805">Transcription regulation</keyword>
<dbReference type="Gene3D" id="3.30.70.920">
    <property type="match status" value="1"/>
</dbReference>
<keyword evidence="2" id="KW-0238">DNA-binding</keyword>
<evidence type="ECO:0000259" key="5">
    <source>
        <dbReference type="PROSITE" id="PS50956"/>
    </source>
</evidence>
<evidence type="ECO:0000256" key="4">
    <source>
        <dbReference type="ARBA" id="ARBA00029440"/>
    </source>
</evidence>
<dbReference type="InterPro" id="IPR036388">
    <property type="entry name" value="WH-like_DNA-bd_sf"/>
</dbReference>
<dbReference type="Gene3D" id="1.10.10.10">
    <property type="entry name" value="Winged helix-like DNA-binding domain superfamily/Winged helix DNA-binding domain"/>
    <property type="match status" value="1"/>
</dbReference>
<name>A0A7C5UV16_9CREN</name>
<dbReference type="InterPro" id="IPR019887">
    <property type="entry name" value="Tscrpt_reg_AsnC/Lrp_C"/>
</dbReference>
<evidence type="ECO:0000256" key="1">
    <source>
        <dbReference type="ARBA" id="ARBA00023015"/>
    </source>
</evidence>
<dbReference type="InterPro" id="IPR000485">
    <property type="entry name" value="AsnC-type_HTH_dom"/>
</dbReference>
<dbReference type="GO" id="GO:0043565">
    <property type="term" value="F:sequence-specific DNA binding"/>
    <property type="evidence" value="ECO:0007669"/>
    <property type="project" value="InterPro"/>
</dbReference>
<accession>A0A7C5UV16</accession>
<protein>
    <submittedName>
        <fullName evidence="6">Lrp/AsnC family transcriptional regulator</fullName>
    </submittedName>
</protein>
<comment type="caution">
    <text evidence="6">The sequence shown here is derived from an EMBL/GenBank/DDBJ whole genome shotgun (WGS) entry which is preliminary data.</text>
</comment>
<dbReference type="AlphaFoldDB" id="A0A7C5UV16"/>
<evidence type="ECO:0000313" key="6">
    <source>
        <dbReference type="EMBL" id="HHR95562.1"/>
    </source>
</evidence>
<dbReference type="SUPFAM" id="SSF54909">
    <property type="entry name" value="Dimeric alpha+beta barrel"/>
    <property type="match status" value="1"/>
</dbReference>
<dbReference type="SUPFAM" id="SSF46785">
    <property type="entry name" value="Winged helix' DNA-binding domain"/>
    <property type="match status" value="1"/>
</dbReference>
<dbReference type="InterPro" id="IPR011008">
    <property type="entry name" value="Dimeric_a/b-barrel"/>
</dbReference>
<dbReference type="GO" id="GO:0043200">
    <property type="term" value="P:response to amino acid"/>
    <property type="evidence" value="ECO:0007669"/>
    <property type="project" value="TreeGrafter"/>
</dbReference>
<reference evidence="6" key="1">
    <citation type="journal article" date="2020" name="mSystems">
        <title>Genome- and Community-Level Interaction Insights into Carbon Utilization and Element Cycling Functions of Hydrothermarchaeota in Hydrothermal Sediment.</title>
        <authorList>
            <person name="Zhou Z."/>
            <person name="Liu Y."/>
            <person name="Xu W."/>
            <person name="Pan J."/>
            <person name="Luo Z.H."/>
            <person name="Li M."/>
        </authorList>
    </citation>
    <scope>NUCLEOTIDE SEQUENCE [LARGE SCALE GENOMIC DNA]</scope>
    <source>
        <strain evidence="6">SpSt-1</strain>
    </source>
</reference>
<dbReference type="EMBL" id="DRUB01000031">
    <property type="protein sequence ID" value="HHR95562.1"/>
    <property type="molecule type" value="Genomic_DNA"/>
</dbReference>
<dbReference type="Pfam" id="PF13404">
    <property type="entry name" value="HTH_AsnC-type"/>
    <property type="match status" value="1"/>
</dbReference>